<evidence type="ECO:0000313" key="2">
    <source>
        <dbReference type="Proteomes" id="UP001523369"/>
    </source>
</evidence>
<proteinExistence type="predicted"/>
<reference evidence="1 2" key="1">
    <citation type="submission" date="2022-06" db="EMBL/GenBank/DDBJ databases">
        <title>New Species of the Genus Actinoplanes, ActinopZanes ferrugineus.</title>
        <authorList>
            <person name="Ding P."/>
        </authorList>
    </citation>
    <scope>NUCLEOTIDE SEQUENCE [LARGE SCALE GENOMIC DNA]</scope>
    <source>
        <strain evidence="1 2">TRM88003</strain>
    </source>
</reference>
<dbReference type="Proteomes" id="UP001523369">
    <property type="component" value="Unassembled WGS sequence"/>
</dbReference>
<keyword evidence="2" id="KW-1185">Reference proteome</keyword>
<evidence type="ECO:0000313" key="1">
    <source>
        <dbReference type="EMBL" id="MCO8271080.1"/>
    </source>
</evidence>
<organism evidence="1 2">
    <name type="scientific">Paractinoplanes aksuensis</name>
    <dbReference type="NCBI Taxonomy" id="2939490"/>
    <lineage>
        <taxon>Bacteria</taxon>
        <taxon>Bacillati</taxon>
        <taxon>Actinomycetota</taxon>
        <taxon>Actinomycetes</taxon>
        <taxon>Micromonosporales</taxon>
        <taxon>Micromonosporaceae</taxon>
        <taxon>Paractinoplanes</taxon>
    </lineage>
</organism>
<sequence length="375" mass="42173">MPELSSPTDPEVIKLTTGLITYLRTLVSRSPQQQTRDALTPNPHAWLYSYQAFIQPPSDDGTLLAVEHLPVTGPPPMPPELDDWTERSWDDPKEPEPMLDDIGEAGAIPAGVKAAFRRWAHTWRTWADAEQQADSTRECYNKLEELRRQATQLADTHELVLGLGLLTAPITDNPTIYRHLLTVDVTIDLDPETDAIRVELPTQTHLTREDLDFLSNIGPFRSERASAQYFDSALEDLDPFSDQVAAWLDRWRRNCWNGPLEGKPALWAPADKETSQPSLRLAPALVLRKRDTGGQLAFYDRILAFLRQPHAAAPIGLAQLVLALGPDDRVRWLRETTGTDRQIAGTDPLLPLADLRWEFKALYAESRAGSRKRSV</sequence>
<dbReference type="RefSeq" id="WP_253237214.1">
    <property type="nucleotide sequence ID" value="NZ_JAMYJR010000010.1"/>
</dbReference>
<comment type="caution">
    <text evidence="1">The sequence shown here is derived from an EMBL/GenBank/DDBJ whole genome shotgun (WGS) entry which is preliminary data.</text>
</comment>
<dbReference type="EMBL" id="JAMYJR010000010">
    <property type="protein sequence ID" value="MCO8271080.1"/>
    <property type="molecule type" value="Genomic_DNA"/>
</dbReference>
<gene>
    <name evidence="1" type="ORF">M1L60_10795</name>
</gene>
<name>A0ABT1DJV8_9ACTN</name>
<accession>A0ABT1DJV8</accession>
<protein>
    <submittedName>
        <fullName evidence="1">Uncharacterized protein</fullName>
    </submittedName>
</protein>